<keyword evidence="9" id="KW-1185">Reference proteome</keyword>
<keyword evidence="1 6" id="KW-0645">Protease</keyword>
<evidence type="ECO:0000256" key="2">
    <source>
        <dbReference type="ARBA" id="ARBA00022723"/>
    </source>
</evidence>
<protein>
    <recommendedName>
        <fullName evidence="7">Peptidase M48 domain-containing protein</fullName>
    </recommendedName>
</protein>
<dbReference type="Proteomes" id="UP000762253">
    <property type="component" value="Unassembled WGS sequence"/>
</dbReference>
<evidence type="ECO:0000256" key="1">
    <source>
        <dbReference type="ARBA" id="ARBA00022670"/>
    </source>
</evidence>
<dbReference type="Pfam" id="PF01435">
    <property type="entry name" value="Peptidase_M48"/>
    <property type="match status" value="1"/>
</dbReference>
<dbReference type="InterPro" id="IPR001915">
    <property type="entry name" value="Peptidase_M48"/>
</dbReference>
<dbReference type="EMBL" id="QMEC01000330">
    <property type="protein sequence ID" value="NMF67482.1"/>
    <property type="molecule type" value="Genomic_DNA"/>
</dbReference>
<comment type="similarity">
    <text evidence="6">Belongs to the peptidase M48 family.</text>
</comment>
<comment type="caution">
    <text evidence="8">The sequence shown here is derived from an EMBL/GenBank/DDBJ whole genome shotgun (WGS) entry which is preliminary data.</text>
</comment>
<keyword evidence="3 6" id="KW-0378">Hydrolase</keyword>
<name>A0ABX1MNP5_9CYAN</name>
<comment type="cofactor">
    <cofactor evidence="6">
        <name>Zn(2+)</name>
        <dbReference type="ChEBI" id="CHEBI:29105"/>
    </cofactor>
    <text evidence="6">Binds 1 zinc ion per subunit.</text>
</comment>
<evidence type="ECO:0000313" key="9">
    <source>
        <dbReference type="Proteomes" id="UP000762253"/>
    </source>
</evidence>
<keyword evidence="5 6" id="KW-0482">Metalloprotease</keyword>
<evidence type="ECO:0000259" key="7">
    <source>
        <dbReference type="Pfam" id="PF01435"/>
    </source>
</evidence>
<proteinExistence type="inferred from homology"/>
<keyword evidence="4 6" id="KW-0862">Zinc</keyword>
<evidence type="ECO:0000313" key="8">
    <source>
        <dbReference type="EMBL" id="NMF67482.1"/>
    </source>
</evidence>
<sequence length="167" mass="19626">MQQQEAEASLKEKLLKQAQSEYNNWIAQERRKSKTPIYPATKDVIKQQILLQKKQEFDRTIQALSRQHEFKADEIGYIYMIKAGYAQSGGLRVFNLLSRLPSNYTENSSHPPTQQRIYALNQAMKKYSWLPLWIDGNERLKNNPQPLKLDLSEDRVSLRINSRFISR</sequence>
<reference evidence="8 9" key="1">
    <citation type="submission" date="2018-06" db="EMBL/GenBank/DDBJ databases">
        <title>Comparative genomics of Brasilonema spp. strains.</title>
        <authorList>
            <person name="Alvarenga D.O."/>
            <person name="Fiore M.F."/>
            <person name="Varani A.M."/>
        </authorList>
    </citation>
    <scope>NUCLEOTIDE SEQUENCE [LARGE SCALE GENOMIC DNA]</scope>
    <source>
        <strain evidence="8 9">UFV-OR1</strain>
    </source>
</reference>
<gene>
    <name evidence="8" type="ORF">DP115_34075</name>
</gene>
<feature type="domain" description="Peptidase M48" evidence="7">
    <location>
        <begin position="57"/>
        <end position="122"/>
    </location>
</feature>
<evidence type="ECO:0000256" key="6">
    <source>
        <dbReference type="RuleBase" id="RU003983"/>
    </source>
</evidence>
<evidence type="ECO:0000256" key="5">
    <source>
        <dbReference type="ARBA" id="ARBA00023049"/>
    </source>
</evidence>
<organism evidence="8 9">
    <name type="scientific">Brasilonema octagenarum UFV-OR1</name>
    <dbReference type="NCBI Taxonomy" id="417115"/>
    <lineage>
        <taxon>Bacteria</taxon>
        <taxon>Bacillati</taxon>
        <taxon>Cyanobacteriota</taxon>
        <taxon>Cyanophyceae</taxon>
        <taxon>Nostocales</taxon>
        <taxon>Scytonemataceae</taxon>
        <taxon>Brasilonema</taxon>
        <taxon>Octagenarum group</taxon>
    </lineage>
</organism>
<keyword evidence="2" id="KW-0479">Metal-binding</keyword>
<accession>A0ABX1MNP5</accession>
<evidence type="ECO:0000256" key="4">
    <source>
        <dbReference type="ARBA" id="ARBA00022833"/>
    </source>
</evidence>
<evidence type="ECO:0000256" key="3">
    <source>
        <dbReference type="ARBA" id="ARBA00022801"/>
    </source>
</evidence>